<dbReference type="AlphaFoldDB" id="A0A6A4H1U5"/>
<proteinExistence type="predicted"/>
<dbReference type="Pfam" id="PF24883">
    <property type="entry name" value="NPHP3_N"/>
    <property type="match status" value="1"/>
</dbReference>
<sequence>MSAQPEGPAFRSYGDIFPNASNFSISGGHFNQVICKVLSFAALNYIDRPQLAYDEQNTVKQWLNAPDYSASFITALNKKVSQTGQWMLEDQEYMDWKNHRNILWIQGKAGSGKTVLS</sequence>
<reference evidence="3" key="1">
    <citation type="journal article" date="2019" name="Environ. Microbiol.">
        <title>Fungal ecological strategies reflected in gene transcription - a case study of two litter decomposers.</title>
        <authorList>
            <person name="Barbi F."/>
            <person name="Kohler A."/>
            <person name="Barry K."/>
            <person name="Baskaran P."/>
            <person name="Daum C."/>
            <person name="Fauchery L."/>
            <person name="Ihrmark K."/>
            <person name="Kuo A."/>
            <person name="LaButti K."/>
            <person name="Lipzen A."/>
            <person name="Morin E."/>
            <person name="Grigoriev I.V."/>
            <person name="Henrissat B."/>
            <person name="Lindahl B."/>
            <person name="Martin F."/>
        </authorList>
    </citation>
    <scope>NUCLEOTIDE SEQUENCE</scope>
    <source>
        <strain evidence="3">JB14</strain>
    </source>
</reference>
<evidence type="ECO:0000313" key="3">
    <source>
        <dbReference type="EMBL" id="KAE9391640.1"/>
    </source>
</evidence>
<evidence type="ECO:0000313" key="4">
    <source>
        <dbReference type="Proteomes" id="UP000799118"/>
    </source>
</evidence>
<dbReference type="EMBL" id="ML769617">
    <property type="protein sequence ID" value="KAE9391640.1"/>
    <property type="molecule type" value="Genomic_DNA"/>
</dbReference>
<protein>
    <recommendedName>
        <fullName evidence="2">Nephrocystin 3-like N-terminal domain-containing protein</fullName>
    </recommendedName>
</protein>
<evidence type="ECO:0000256" key="1">
    <source>
        <dbReference type="ARBA" id="ARBA00022737"/>
    </source>
</evidence>
<dbReference type="OrthoDB" id="7464126at2759"/>
<gene>
    <name evidence="3" type="ORF">BT96DRAFT_301526</name>
</gene>
<keyword evidence="4" id="KW-1185">Reference proteome</keyword>
<feature type="domain" description="Nephrocystin 3-like N-terminal" evidence="2">
    <location>
        <begin position="82"/>
        <end position="117"/>
    </location>
</feature>
<name>A0A6A4H1U5_9AGAR</name>
<dbReference type="PANTHER" id="PTHR10039">
    <property type="entry name" value="AMELOGENIN"/>
    <property type="match status" value="1"/>
</dbReference>
<dbReference type="PANTHER" id="PTHR10039:SF16">
    <property type="entry name" value="GPI INOSITOL-DEACYLASE"/>
    <property type="match status" value="1"/>
</dbReference>
<evidence type="ECO:0000259" key="2">
    <source>
        <dbReference type="Pfam" id="PF24883"/>
    </source>
</evidence>
<accession>A0A6A4H1U5</accession>
<organism evidence="3 4">
    <name type="scientific">Gymnopus androsaceus JB14</name>
    <dbReference type="NCBI Taxonomy" id="1447944"/>
    <lineage>
        <taxon>Eukaryota</taxon>
        <taxon>Fungi</taxon>
        <taxon>Dikarya</taxon>
        <taxon>Basidiomycota</taxon>
        <taxon>Agaricomycotina</taxon>
        <taxon>Agaricomycetes</taxon>
        <taxon>Agaricomycetidae</taxon>
        <taxon>Agaricales</taxon>
        <taxon>Marasmiineae</taxon>
        <taxon>Omphalotaceae</taxon>
        <taxon>Gymnopus</taxon>
    </lineage>
</organism>
<dbReference type="Proteomes" id="UP000799118">
    <property type="component" value="Unassembled WGS sequence"/>
</dbReference>
<keyword evidence="1" id="KW-0677">Repeat</keyword>
<dbReference type="InterPro" id="IPR056884">
    <property type="entry name" value="NPHP3-like_N"/>
</dbReference>